<dbReference type="EMBL" id="JAVHNS010000005">
    <property type="protein sequence ID" value="KAK6354190.1"/>
    <property type="molecule type" value="Genomic_DNA"/>
</dbReference>
<reference evidence="1 2" key="1">
    <citation type="submission" date="2019-10" db="EMBL/GenBank/DDBJ databases">
        <authorList>
            <person name="Palmer J.M."/>
        </authorList>
    </citation>
    <scope>NUCLEOTIDE SEQUENCE [LARGE SCALE GENOMIC DNA]</scope>
    <source>
        <strain evidence="1 2">TWF730</strain>
    </source>
</reference>
<proteinExistence type="predicted"/>
<evidence type="ECO:0000313" key="2">
    <source>
        <dbReference type="Proteomes" id="UP001373714"/>
    </source>
</evidence>
<sequence length="164" mass="19230">MHKHQSKSEYPHNRKVVENNTIDIAAIAVHTPSISLDTLPRLWEYIVSHPGPNHNQECVILTVNLDFSLLLFQGIKPPGRVTFFKQRHLDLLPFRVSWSVKGKTREGVRDNPDHRPLCCQMTCFLILDTWAVLVRQYLIRWVDPEKQYVKITTNQRQRVRPDLN</sequence>
<protein>
    <submittedName>
        <fullName evidence="1">Uncharacterized protein</fullName>
    </submittedName>
</protein>
<keyword evidence="2" id="KW-1185">Reference proteome</keyword>
<evidence type="ECO:0000313" key="1">
    <source>
        <dbReference type="EMBL" id="KAK6354190.1"/>
    </source>
</evidence>
<accession>A0AAV9V570</accession>
<gene>
    <name evidence="1" type="ORF">TWF730_008602</name>
</gene>
<dbReference type="AlphaFoldDB" id="A0AAV9V570"/>
<organism evidence="1 2">
    <name type="scientific">Orbilia blumenaviensis</name>
    <dbReference type="NCBI Taxonomy" id="1796055"/>
    <lineage>
        <taxon>Eukaryota</taxon>
        <taxon>Fungi</taxon>
        <taxon>Dikarya</taxon>
        <taxon>Ascomycota</taxon>
        <taxon>Pezizomycotina</taxon>
        <taxon>Orbiliomycetes</taxon>
        <taxon>Orbiliales</taxon>
        <taxon>Orbiliaceae</taxon>
        <taxon>Orbilia</taxon>
    </lineage>
</organism>
<name>A0AAV9V570_9PEZI</name>
<dbReference type="Proteomes" id="UP001373714">
    <property type="component" value="Unassembled WGS sequence"/>
</dbReference>
<comment type="caution">
    <text evidence="1">The sequence shown here is derived from an EMBL/GenBank/DDBJ whole genome shotgun (WGS) entry which is preliminary data.</text>
</comment>